<evidence type="ECO:0000256" key="1">
    <source>
        <dbReference type="SAM" id="MobiDB-lite"/>
    </source>
</evidence>
<comment type="caution">
    <text evidence="2">The sequence shown here is derived from an EMBL/GenBank/DDBJ whole genome shotgun (WGS) entry which is preliminary data.</text>
</comment>
<feature type="region of interest" description="Disordered" evidence="1">
    <location>
        <begin position="1"/>
        <end position="40"/>
    </location>
</feature>
<organism evidence="2 3">
    <name type="scientific">Chiloscyllium punctatum</name>
    <name type="common">Brownbanded bambooshark</name>
    <name type="synonym">Hemiscyllium punctatum</name>
    <dbReference type="NCBI Taxonomy" id="137246"/>
    <lineage>
        <taxon>Eukaryota</taxon>
        <taxon>Metazoa</taxon>
        <taxon>Chordata</taxon>
        <taxon>Craniata</taxon>
        <taxon>Vertebrata</taxon>
        <taxon>Chondrichthyes</taxon>
        <taxon>Elasmobranchii</taxon>
        <taxon>Galeomorphii</taxon>
        <taxon>Galeoidea</taxon>
        <taxon>Orectolobiformes</taxon>
        <taxon>Hemiscylliidae</taxon>
        <taxon>Chiloscyllium</taxon>
    </lineage>
</organism>
<sequence length="170" mass="18681">MSSHIHSHPRLDHFPPLKMDTTRPEHRGESALEGETVGNPPGQIGLSYRLGIAKLGMSSHIHSIPRLDHFPPLEIDKQNRPEYGQGPPSKARQSAEPQGQMRLSYPAWKCQSRHVQSHSLPSPFEPVPPLIMHEIRPEHGPGSALEGKTEGRTTGSTPAERAGLELPKSA</sequence>
<dbReference type="Proteomes" id="UP000287033">
    <property type="component" value="Unassembled WGS sequence"/>
</dbReference>
<gene>
    <name evidence="2" type="ORF">chiPu_0021313</name>
</gene>
<reference evidence="2 3" key="1">
    <citation type="journal article" date="2018" name="Nat. Ecol. Evol.">
        <title>Shark genomes provide insights into elasmobranch evolution and the origin of vertebrates.</title>
        <authorList>
            <person name="Hara Y"/>
            <person name="Yamaguchi K"/>
            <person name="Onimaru K"/>
            <person name="Kadota M"/>
            <person name="Koyanagi M"/>
            <person name="Keeley SD"/>
            <person name="Tatsumi K"/>
            <person name="Tanaka K"/>
            <person name="Motone F"/>
            <person name="Kageyama Y"/>
            <person name="Nozu R"/>
            <person name="Adachi N"/>
            <person name="Nishimura O"/>
            <person name="Nakagawa R"/>
            <person name="Tanegashima C"/>
            <person name="Kiyatake I"/>
            <person name="Matsumoto R"/>
            <person name="Murakumo K"/>
            <person name="Nishida K"/>
            <person name="Terakita A"/>
            <person name="Kuratani S"/>
            <person name="Sato K"/>
            <person name="Hyodo S Kuraku.S."/>
        </authorList>
    </citation>
    <scope>NUCLEOTIDE SEQUENCE [LARGE SCALE GENOMIC DNA]</scope>
</reference>
<keyword evidence="3" id="KW-1185">Reference proteome</keyword>
<dbReference type="EMBL" id="BEZZ01003691">
    <property type="protein sequence ID" value="GCC20215.1"/>
    <property type="molecule type" value="Genomic_DNA"/>
</dbReference>
<proteinExistence type="predicted"/>
<feature type="region of interest" description="Disordered" evidence="1">
    <location>
        <begin position="117"/>
        <end position="170"/>
    </location>
</feature>
<name>A0A401RPU4_CHIPU</name>
<accession>A0A401RPU4</accession>
<feature type="region of interest" description="Disordered" evidence="1">
    <location>
        <begin position="67"/>
        <end position="101"/>
    </location>
</feature>
<evidence type="ECO:0000313" key="3">
    <source>
        <dbReference type="Proteomes" id="UP000287033"/>
    </source>
</evidence>
<feature type="compositionally biased region" description="Basic and acidic residues" evidence="1">
    <location>
        <begin position="67"/>
        <end position="80"/>
    </location>
</feature>
<dbReference type="AlphaFoldDB" id="A0A401RPU4"/>
<feature type="compositionally biased region" description="Basic and acidic residues" evidence="1">
    <location>
        <begin position="9"/>
        <end position="30"/>
    </location>
</feature>
<protein>
    <submittedName>
        <fullName evidence="2">Uncharacterized protein</fullName>
    </submittedName>
</protein>
<evidence type="ECO:0000313" key="2">
    <source>
        <dbReference type="EMBL" id="GCC20215.1"/>
    </source>
</evidence>